<feature type="binding site" evidence="16">
    <location>
        <begin position="107"/>
        <end position="110"/>
    </location>
    <ligand>
        <name>substrate</name>
    </ligand>
</feature>
<evidence type="ECO:0000256" key="6">
    <source>
        <dbReference type="ARBA" id="ARBA00012102"/>
    </source>
</evidence>
<comment type="function">
    <text evidence="16">Catalyzes the phosphorylation of pantothenate (Pan), the first step in CoA biosynthesis.</text>
</comment>
<dbReference type="GO" id="GO:0015937">
    <property type="term" value="P:coenzyme A biosynthetic process"/>
    <property type="evidence" value="ECO:0007669"/>
    <property type="project" value="UniProtKB-UniRule"/>
</dbReference>
<dbReference type="EMBL" id="JADINF010000021">
    <property type="protein sequence ID" value="MBO8423545.1"/>
    <property type="molecule type" value="Genomic_DNA"/>
</dbReference>
<keyword evidence="9 16" id="KW-0547">Nucleotide-binding</keyword>
<evidence type="ECO:0000256" key="11">
    <source>
        <dbReference type="ARBA" id="ARBA00022840"/>
    </source>
</evidence>
<dbReference type="NCBIfam" id="TIGR00671">
    <property type="entry name" value="baf"/>
    <property type="match status" value="1"/>
</dbReference>
<dbReference type="GO" id="GO:0046872">
    <property type="term" value="F:metal ion binding"/>
    <property type="evidence" value="ECO:0007669"/>
    <property type="project" value="UniProtKB-KW"/>
</dbReference>
<evidence type="ECO:0000256" key="12">
    <source>
        <dbReference type="ARBA" id="ARBA00022958"/>
    </source>
</evidence>
<evidence type="ECO:0000313" key="17">
    <source>
        <dbReference type="EMBL" id="MBO8423545.1"/>
    </source>
</evidence>
<keyword evidence="11 16" id="KW-0067">ATP-binding</keyword>
<reference evidence="17" key="2">
    <citation type="journal article" date="2021" name="PeerJ">
        <title>Extensive microbial diversity within the chicken gut microbiome revealed by metagenomics and culture.</title>
        <authorList>
            <person name="Gilroy R."/>
            <person name="Ravi A."/>
            <person name="Getino M."/>
            <person name="Pursley I."/>
            <person name="Horton D.L."/>
            <person name="Alikhan N.F."/>
            <person name="Baker D."/>
            <person name="Gharbi K."/>
            <person name="Hall N."/>
            <person name="Watson M."/>
            <person name="Adriaenssens E.M."/>
            <person name="Foster-Nyarko E."/>
            <person name="Jarju S."/>
            <person name="Secka A."/>
            <person name="Antonio M."/>
            <person name="Oren A."/>
            <person name="Chaudhuri R.R."/>
            <person name="La Ragione R."/>
            <person name="Hildebrand F."/>
            <person name="Pallen M.J."/>
        </authorList>
    </citation>
    <scope>NUCLEOTIDE SEQUENCE</scope>
    <source>
        <strain evidence="17">517</strain>
    </source>
</reference>
<comment type="catalytic activity">
    <reaction evidence="1 16">
        <text>(R)-pantothenate + ATP = (R)-4'-phosphopantothenate + ADP + H(+)</text>
        <dbReference type="Rhea" id="RHEA:16373"/>
        <dbReference type="ChEBI" id="CHEBI:10986"/>
        <dbReference type="ChEBI" id="CHEBI:15378"/>
        <dbReference type="ChEBI" id="CHEBI:29032"/>
        <dbReference type="ChEBI" id="CHEBI:30616"/>
        <dbReference type="ChEBI" id="CHEBI:456216"/>
        <dbReference type="EC" id="2.7.1.33"/>
    </reaction>
</comment>
<sequence>MVILLDVGNTNIKIGVLEGGKITTTWRIASDHTKTADEFGMVFFDLLSSKGYSFNDVEGMIMSSVAPALNYTIEHMCSYYTHKRPIMVNNRINLGIQLNYLVPEELGSDRIVNAVAAYYEYGGPCITVDFGSATTFGFIDADGVFLGGAIAPGIKSSAEALTNTAAKLPRIELIRPKSIIGRTTVQNMQAGIIYGFTGLVEGIIGRMIEESGYDKVKVIATGGMSELVTSSGSKIIDTVDRALSLKGLKILYDLNKDR</sequence>
<comment type="cofactor">
    <cofactor evidence="2">
        <name>K(+)</name>
        <dbReference type="ChEBI" id="CHEBI:29103"/>
    </cofactor>
</comment>
<evidence type="ECO:0000256" key="5">
    <source>
        <dbReference type="ARBA" id="ARBA00011738"/>
    </source>
</evidence>
<reference evidence="17" key="1">
    <citation type="submission" date="2020-10" db="EMBL/GenBank/DDBJ databases">
        <authorList>
            <person name="Gilroy R."/>
        </authorList>
    </citation>
    <scope>NUCLEOTIDE SEQUENCE</scope>
    <source>
        <strain evidence="17">517</strain>
    </source>
</reference>
<comment type="subcellular location">
    <subcellularLocation>
        <location evidence="3 16">Cytoplasm</location>
    </subcellularLocation>
</comment>
<dbReference type="SUPFAM" id="SSF53067">
    <property type="entry name" value="Actin-like ATPase domain"/>
    <property type="match status" value="2"/>
</dbReference>
<evidence type="ECO:0000256" key="8">
    <source>
        <dbReference type="ARBA" id="ARBA00022679"/>
    </source>
</evidence>
<evidence type="ECO:0000256" key="3">
    <source>
        <dbReference type="ARBA" id="ARBA00004496"/>
    </source>
</evidence>
<dbReference type="GO" id="GO:0005737">
    <property type="term" value="C:cytoplasm"/>
    <property type="evidence" value="ECO:0007669"/>
    <property type="project" value="UniProtKB-SubCell"/>
</dbReference>
<evidence type="ECO:0000256" key="16">
    <source>
        <dbReference type="HAMAP-Rule" id="MF_01274"/>
    </source>
</evidence>
<comment type="pathway">
    <text evidence="4 16">Cofactor biosynthesis; coenzyme A biosynthesis; CoA from (R)-pantothenate: step 1/5.</text>
</comment>
<evidence type="ECO:0000256" key="13">
    <source>
        <dbReference type="ARBA" id="ARBA00022993"/>
    </source>
</evidence>
<evidence type="ECO:0000256" key="10">
    <source>
        <dbReference type="ARBA" id="ARBA00022777"/>
    </source>
</evidence>
<keyword evidence="16" id="KW-0479">Metal-binding</keyword>
<evidence type="ECO:0000256" key="9">
    <source>
        <dbReference type="ARBA" id="ARBA00022741"/>
    </source>
</evidence>
<dbReference type="Proteomes" id="UP000727857">
    <property type="component" value="Unassembled WGS sequence"/>
</dbReference>
<dbReference type="InterPro" id="IPR043129">
    <property type="entry name" value="ATPase_NBD"/>
</dbReference>
<evidence type="ECO:0000256" key="7">
    <source>
        <dbReference type="ARBA" id="ARBA00022490"/>
    </source>
</evidence>
<evidence type="ECO:0000256" key="1">
    <source>
        <dbReference type="ARBA" id="ARBA00001206"/>
    </source>
</evidence>
<proteinExistence type="inferred from homology"/>
<dbReference type="GO" id="GO:0004594">
    <property type="term" value="F:pantothenate kinase activity"/>
    <property type="evidence" value="ECO:0007669"/>
    <property type="project" value="UniProtKB-UniRule"/>
</dbReference>
<dbReference type="NCBIfam" id="NF009855">
    <property type="entry name" value="PRK13321.1"/>
    <property type="match status" value="1"/>
</dbReference>
<dbReference type="PANTHER" id="PTHR34265">
    <property type="entry name" value="TYPE III PANTOTHENATE KINASE"/>
    <property type="match status" value="1"/>
</dbReference>
<keyword evidence="10 16" id="KW-0418">Kinase</keyword>
<accession>A0A940DHJ6</accession>
<dbReference type="AlphaFoldDB" id="A0A940DHJ6"/>
<protein>
    <recommendedName>
        <fullName evidence="15 16">Type III pantothenate kinase</fullName>
        <ecNumber evidence="6 16">2.7.1.33</ecNumber>
    </recommendedName>
    <alternativeName>
        <fullName evidence="16">PanK-III</fullName>
    </alternativeName>
    <alternativeName>
        <fullName evidence="16">Pantothenic acid kinase</fullName>
    </alternativeName>
</protein>
<feature type="active site" description="Proton acceptor" evidence="16">
    <location>
        <position position="109"/>
    </location>
</feature>
<feature type="binding site" evidence="16">
    <location>
        <position position="129"/>
    </location>
    <ligand>
        <name>K(+)</name>
        <dbReference type="ChEBI" id="CHEBI:29103"/>
    </ligand>
</feature>
<dbReference type="Gene3D" id="3.30.420.40">
    <property type="match status" value="2"/>
</dbReference>
<dbReference type="Pfam" id="PF03309">
    <property type="entry name" value="Pan_kinase"/>
    <property type="match status" value="1"/>
</dbReference>
<comment type="cofactor">
    <cofactor evidence="16">
        <name>NH4(+)</name>
        <dbReference type="ChEBI" id="CHEBI:28938"/>
    </cofactor>
    <cofactor evidence="16">
        <name>K(+)</name>
        <dbReference type="ChEBI" id="CHEBI:29103"/>
    </cofactor>
    <text evidence="16">A monovalent cation. Ammonium or potassium.</text>
</comment>
<dbReference type="GO" id="GO:0005524">
    <property type="term" value="F:ATP binding"/>
    <property type="evidence" value="ECO:0007669"/>
    <property type="project" value="UniProtKB-UniRule"/>
</dbReference>
<dbReference type="NCBIfam" id="NF009848">
    <property type="entry name" value="PRK13318.1-6"/>
    <property type="match status" value="1"/>
</dbReference>
<evidence type="ECO:0000256" key="14">
    <source>
        <dbReference type="ARBA" id="ARBA00038036"/>
    </source>
</evidence>
<dbReference type="EC" id="2.7.1.33" evidence="6 16"/>
<keyword evidence="8 16" id="KW-0808">Transferase</keyword>
<keyword evidence="12 16" id="KW-0630">Potassium</keyword>
<dbReference type="InterPro" id="IPR004619">
    <property type="entry name" value="Type_III_PanK"/>
</dbReference>
<keyword evidence="13 16" id="KW-0173">Coenzyme A biosynthesis</keyword>
<dbReference type="PANTHER" id="PTHR34265:SF1">
    <property type="entry name" value="TYPE III PANTOTHENATE KINASE"/>
    <property type="match status" value="1"/>
</dbReference>
<keyword evidence="7 16" id="KW-0963">Cytoplasm</keyword>
<evidence type="ECO:0000256" key="15">
    <source>
        <dbReference type="ARBA" id="ARBA00040883"/>
    </source>
</evidence>
<comment type="caution">
    <text evidence="17">The sequence shown here is derived from an EMBL/GenBank/DDBJ whole genome shotgun (WGS) entry which is preliminary data.</text>
</comment>
<feature type="binding site" evidence="16">
    <location>
        <position position="132"/>
    </location>
    <ligand>
        <name>ATP</name>
        <dbReference type="ChEBI" id="CHEBI:30616"/>
    </ligand>
</feature>
<organism evidence="17 18">
    <name type="scientific">Candidatus Stercoripulliclostridium pullicola</name>
    <dbReference type="NCBI Taxonomy" id="2840953"/>
    <lineage>
        <taxon>Bacteria</taxon>
        <taxon>Bacillati</taxon>
        <taxon>Bacillota</taxon>
        <taxon>Clostridia</taxon>
        <taxon>Eubacteriales</taxon>
        <taxon>Candidatus Stercoripulliclostridium</taxon>
    </lineage>
</organism>
<comment type="subunit">
    <text evidence="5 16">Homodimer.</text>
</comment>
<feature type="binding site" evidence="16">
    <location>
        <position position="184"/>
    </location>
    <ligand>
        <name>substrate</name>
    </ligand>
</feature>
<dbReference type="CDD" id="cd24015">
    <property type="entry name" value="ASKHA_NBD_PanK-III"/>
    <property type="match status" value="1"/>
</dbReference>
<gene>
    <name evidence="16" type="primary">coaX</name>
    <name evidence="17" type="ORF">IAB16_00775</name>
</gene>
<comment type="similarity">
    <text evidence="14 16">Belongs to the type III pantothenate kinase family.</text>
</comment>
<feature type="binding site" evidence="16">
    <location>
        <position position="100"/>
    </location>
    <ligand>
        <name>substrate</name>
    </ligand>
</feature>
<feature type="binding site" evidence="16">
    <location>
        <begin position="6"/>
        <end position="13"/>
    </location>
    <ligand>
        <name>ATP</name>
        <dbReference type="ChEBI" id="CHEBI:30616"/>
    </ligand>
</feature>
<evidence type="ECO:0000256" key="4">
    <source>
        <dbReference type="ARBA" id="ARBA00005225"/>
    </source>
</evidence>
<evidence type="ECO:0000256" key="2">
    <source>
        <dbReference type="ARBA" id="ARBA00001958"/>
    </source>
</evidence>
<dbReference type="HAMAP" id="MF_01274">
    <property type="entry name" value="Pantothen_kinase_3"/>
    <property type="match status" value="1"/>
</dbReference>
<name>A0A940DHJ6_9FIRM</name>
<evidence type="ECO:0000313" key="18">
    <source>
        <dbReference type="Proteomes" id="UP000727857"/>
    </source>
</evidence>